<accession>E3BK18</accession>
<keyword evidence="2" id="KW-1185">Reference proteome</keyword>
<dbReference type="SUPFAM" id="SSF54909">
    <property type="entry name" value="Dimeric alpha+beta barrel"/>
    <property type="match status" value="1"/>
</dbReference>
<dbReference type="AlphaFoldDB" id="E3BK18"/>
<dbReference type="RefSeq" id="WP_009601372.1">
    <property type="nucleotide sequence ID" value="NZ_AEIU01000072.1"/>
</dbReference>
<comment type="caution">
    <text evidence="1">The sequence shown here is derived from an EMBL/GenBank/DDBJ whole genome shotgun (WGS) entry which is preliminary data.</text>
</comment>
<evidence type="ECO:0000313" key="2">
    <source>
        <dbReference type="Proteomes" id="UP000002943"/>
    </source>
</evidence>
<sequence length="105" mass="12929">MKVVELREYRIKPGKTKEWLDWMREEIVPYQISKGMNILDTYLRTDENGRDYFVWLREFESESSRQTIYQQTYNDWWIKEVRPRVFSLIDEDSVSVKLIKPLDLF</sequence>
<evidence type="ECO:0000313" key="1">
    <source>
        <dbReference type="EMBL" id="EFP96646.1"/>
    </source>
</evidence>
<dbReference type="Proteomes" id="UP000002943">
    <property type="component" value="Unassembled WGS sequence"/>
</dbReference>
<organism evidence="1 2">
    <name type="scientific">Vibrio caribbeanicus ATCC BAA-2122</name>
    <dbReference type="NCBI Taxonomy" id="796620"/>
    <lineage>
        <taxon>Bacteria</taxon>
        <taxon>Pseudomonadati</taxon>
        <taxon>Pseudomonadota</taxon>
        <taxon>Gammaproteobacteria</taxon>
        <taxon>Vibrionales</taxon>
        <taxon>Vibrionaceae</taxon>
        <taxon>Vibrio</taxon>
    </lineage>
</organism>
<proteinExistence type="predicted"/>
<dbReference type="Gene3D" id="3.30.70.100">
    <property type="match status" value="1"/>
</dbReference>
<reference evidence="1 2" key="1">
    <citation type="journal article" date="2012" name="Int. J. Syst. Evol. Microbiol.">
        <title>Vibrio caribbeanicus sp. nov., isolated from the marine sponge Scleritoderma cyanea.</title>
        <authorList>
            <person name="Hoffmann M."/>
            <person name="Monday S.R."/>
            <person name="Allard M.W."/>
            <person name="Strain E.A."/>
            <person name="Whittaker P."/>
            <person name="Naum M."/>
            <person name="McCarthy P.J."/>
            <person name="Lopez J.V."/>
            <person name="Fischer M."/>
            <person name="Brown E.W."/>
        </authorList>
    </citation>
    <scope>NUCLEOTIDE SEQUENCE [LARGE SCALE GENOMIC DNA]</scope>
    <source>
        <strain evidence="1 2">ATCC BAA-2122</strain>
    </source>
</reference>
<dbReference type="eggNOG" id="ENOG50331Z9">
    <property type="taxonomic scope" value="Bacteria"/>
</dbReference>
<protein>
    <recommendedName>
        <fullName evidence="3">NIPSNAP domain-containing protein</fullName>
    </recommendedName>
</protein>
<gene>
    <name evidence="1" type="ORF">VIBC2010_09987</name>
</gene>
<dbReference type="OrthoDB" id="9809695at2"/>
<evidence type="ECO:0008006" key="3">
    <source>
        <dbReference type="Google" id="ProtNLM"/>
    </source>
</evidence>
<dbReference type="InterPro" id="IPR011008">
    <property type="entry name" value="Dimeric_a/b-barrel"/>
</dbReference>
<name>E3BK18_9VIBR</name>
<dbReference type="EMBL" id="AEIU01000072">
    <property type="protein sequence ID" value="EFP96646.1"/>
    <property type="molecule type" value="Genomic_DNA"/>
</dbReference>